<dbReference type="AlphaFoldDB" id="A0A841JCK4"/>
<comment type="caution">
    <text evidence="1">The sequence shown here is derived from an EMBL/GenBank/DDBJ whole genome shotgun (WGS) entry which is preliminary data.</text>
</comment>
<dbReference type="EMBL" id="JACHCA010000001">
    <property type="protein sequence ID" value="MBB6126205.1"/>
    <property type="molecule type" value="Genomic_DNA"/>
</dbReference>
<proteinExistence type="predicted"/>
<reference evidence="1 2" key="1">
    <citation type="submission" date="2020-08" db="EMBL/GenBank/DDBJ databases">
        <title>Genomic Encyclopedia of Type Strains, Phase IV (KMG-V): Genome sequencing to study the core and pangenomes of soil and plant-associated prokaryotes.</title>
        <authorList>
            <person name="Whitman W."/>
        </authorList>
    </citation>
    <scope>NUCLEOTIDE SEQUENCE [LARGE SCALE GENOMIC DNA]</scope>
    <source>
        <strain evidence="1 2">MP601</strain>
    </source>
</reference>
<name>A0A841JCK4_9SPHI</name>
<sequence length="68" mass="7803">MSWDETAVLIAVRGYEKYFSVVKGKIICNSNGSNLWDKTGTRDRYLVLKMPIPQIEAVLNTLMMHQPM</sequence>
<dbReference type="Proteomes" id="UP000548326">
    <property type="component" value="Unassembled WGS sequence"/>
</dbReference>
<accession>A0A841JCK4</accession>
<evidence type="ECO:0000313" key="2">
    <source>
        <dbReference type="Proteomes" id="UP000548326"/>
    </source>
</evidence>
<protein>
    <submittedName>
        <fullName evidence="1">Uncharacterized protein</fullName>
    </submittedName>
</protein>
<organism evidence="1 2">
    <name type="scientific">Mucilaginibacter lappiensis</name>
    <dbReference type="NCBI Taxonomy" id="354630"/>
    <lineage>
        <taxon>Bacteria</taxon>
        <taxon>Pseudomonadati</taxon>
        <taxon>Bacteroidota</taxon>
        <taxon>Sphingobacteriia</taxon>
        <taxon>Sphingobacteriales</taxon>
        <taxon>Sphingobacteriaceae</taxon>
        <taxon>Mucilaginibacter</taxon>
    </lineage>
</organism>
<gene>
    <name evidence="1" type="ORF">HDF22_000306</name>
</gene>
<dbReference type="RefSeq" id="WP_221275909.1">
    <property type="nucleotide sequence ID" value="NZ_JACHCA010000001.1"/>
</dbReference>
<evidence type="ECO:0000313" key="1">
    <source>
        <dbReference type="EMBL" id="MBB6126205.1"/>
    </source>
</evidence>